<name>A0A8X6XHC5_9ARAC</name>
<accession>A0A8X6XHC5</accession>
<keyword evidence="2" id="KW-1185">Reference proteome</keyword>
<reference evidence="1" key="1">
    <citation type="submission" date="2020-08" db="EMBL/GenBank/DDBJ databases">
        <title>Multicomponent nature underlies the extraordinary mechanical properties of spider dragline silk.</title>
        <authorList>
            <person name="Kono N."/>
            <person name="Nakamura H."/>
            <person name="Mori M."/>
            <person name="Yoshida Y."/>
            <person name="Ohtoshi R."/>
            <person name="Malay A.D."/>
            <person name="Moran D.A.P."/>
            <person name="Tomita M."/>
            <person name="Numata K."/>
            <person name="Arakawa K."/>
        </authorList>
    </citation>
    <scope>NUCLEOTIDE SEQUENCE</scope>
</reference>
<protein>
    <submittedName>
        <fullName evidence="1">Uncharacterized protein</fullName>
    </submittedName>
</protein>
<sequence>MQLSLRREERTNALIKSAVQLTLLVEFLEHRRTISSDEYCETLQSLRRSIKNKSPGLLTESVVMLMITSVHTFPGSHTRNWPSSSESSLAIHSTAWIGHPAISMCLVP</sequence>
<dbReference type="AlphaFoldDB" id="A0A8X6XHC5"/>
<evidence type="ECO:0000313" key="2">
    <source>
        <dbReference type="Proteomes" id="UP000886998"/>
    </source>
</evidence>
<evidence type="ECO:0000313" key="1">
    <source>
        <dbReference type="EMBL" id="GFY51776.1"/>
    </source>
</evidence>
<comment type="caution">
    <text evidence="1">The sequence shown here is derived from an EMBL/GenBank/DDBJ whole genome shotgun (WGS) entry which is preliminary data.</text>
</comment>
<gene>
    <name evidence="1" type="ORF">TNIN_28041</name>
</gene>
<proteinExistence type="predicted"/>
<dbReference type="Proteomes" id="UP000886998">
    <property type="component" value="Unassembled WGS sequence"/>
</dbReference>
<organism evidence="1 2">
    <name type="scientific">Trichonephila inaurata madagascariensis</name>
    <dbReference type="NCBI Taxonomy" id="2747483"/>
    <lineage>
        <taxon>Eukaryota</taxon>
        <taxon>Metazoa</taxon>
        <taxon>Ecdysozoa</taxon>
        <taxon>Arthropoda</taxon>
        <taxon>Chelicerata</taxon>
        <taxon>Arachnida</taxon>
        <taxon>Araneae</taxon>
        <taxon>Araneomorphae</taxon>
        <taxon>Entelegynae</taxon>
        <taxon>Araneoidea</taxon>
        <taxon>Nephilidae</taxon>
        <taxon>Trichonephila</taxon>
        <taxon>Trichonephila inaurata</taxon>
    </lineage>
</organism>
<dbReference type="EMBL" id="BMAV01008310">
    <property type="protein sequence ID" value="GFY51776.1"/>
    <property type="molecule type" value="Genomic_DNA"/>
</dbReference>